<comment type="caution">
    <text evidence="2">The sequence shown here is derived from an EMBL/GenBank/DDBJ whole genome shotgun (WGS) entry which is preliminary data.</text>
</comment>
<sequence>MCNQLAQFLNPKQFHSIQDQDVTATWGSVKYNPTLKRAKLKIHSIFNIQVKSKFFLALTLKQFHFLVIALLILSAYKILNEISFGVMALISPVILVPLGTGYKKQFSPESVW</sequence>
<accession>A0A0C2NA52</accession>
<evidence type="ECO:0000313" key="2">
    <source>
        <dbReference type="EMBL" id="KII73245.1"/>
    </source>
</evidence>
<reference evidence="2 3" key="1">
    <citation type="journal article" date="2014" name="Genome Biol. Evol.">
        <title>The genome of the myxosporean Thelohanellus kitauei shows adaptations to nutrient acquisition within its fish host.</title>
        <authorList>
            <person name="Yang Y."/>
            <person name="Xiong J."/>
            <person name="Zhou Z."/>
            <person name="Huo F."/>
            <person name="Miao W."/>
            <person name="Ran C."/>
            <person name="Liu Y."/>
            <person name="Zhang J."/>
            <person name="Feng J."/>
            <person name="Wang M."/>
            <person name="Wang M."/>
            <person name="Wang L."/>
            <person name="Yao B."/>
        </authorList>
    </citation>
    <scope>NUCLEOTIDE SEQUENCE [LARGE SCALE GENOMIC DNA]</scope>
    <source>
        <strain evidence="2">Wuqing</strain>
    </source>
</reference>
<evidence type="ECO:0000313" key="3">
    <source>
        <dbReference type="Proteomes" id="UP000031668"/>
    </source>
</evidence>
<keyword evidence="1" id="KW-0472">Membrane</keyword>
<feature type="transmembrane region" description="Helical" evidence="1">
    <location>
        <begin position="82"/>
        <end position="102"/>
    </location>
</feature>
<proteinExistence type="predicted"/>
<organism evidence="2 3">
    <name type="scientific">Thelohanellus kitauei</name>
    <name type="common">Myxosporean</name>
    <dbReference type="NCBI Taxonomy" id="669202"/>
    <lineage>
        <taxon>Eukaryota</taxon>
        <taxon>Metazoa</taxon>
        <taxon>Cnidaria</taxon>
        <taxon>Myxozoa</taxon>
        <taxon>Myxosporea</taxon>
        <taxon>Bivalvulida</taxon>
        <taxon>Platysporina</taxon>
        <taxon>Myxobolidae</taxon>
        <taxon>Thelohanellus</taxon>
    </lineage>
</organism>
<dbReference type="EMBL" id="JWZT01000920">
    <property type="protein sequence ID" value="KII73245.1"/>
    <property type="molecule type" value="Genomic_DNA"/>
</dbReference>
<keyword evidence="1" id="KW-0812">Transmembrane</keyword>
<keyword evidence="1" id="KW-1133">Transmembrane helix</keyword>
<name>A0A0C2NA52_THEKT</name>
<keyword evidence="3" id="KW-1185">Reference proteome</keyword>
<dbReference type="Proteomes" id="UP000031668">
    <property type="component" value="Unassembled WGS sequence"/>
</dbReference>
<feature type="transmembrane region" description="Helical" evidence="1">
    <location>
        <begin position="54"/>
        <end position="76"/>
    </location>
</feature>
<evidence type="ECO:0000256" key="1">
    <source>
        <dbReference type="SAM" id="Phobius"/>
    </source>
</evidence>
<protein>
    <submittedName>
        <fullName evidence="2">Uncharacterized protein</fullName>
    </submittedName>
</protein>
<gene>
    <name evidence="2" type="ORF">RF11_13112</name>
</gene>
<dbReference type="AlphaFoldDB" id="A0A0C2NA52"/>